<accession>A0A0F8X8G0</accession>
<sequence length="140" mass="15790">MNKFRAAGVLFRTPDRYYLLAQRGRNGTRPFKWGLPGGGVEVGEDPQDSAVREVIEELGSMPPEFEWSGLVFVRPTPSRHGLFYSYVYDVPSSTIEDWKIDIGPNNPFGHETAQVRWLTAADIEQLKRLDQLVGEIILPG</sequence>
<dbReference type="PANTHER" id="PTHR43736">
    <property type="entry name" value="ADP-RIBOSE PYROPHOSPHATASE"/>
    <property type="match status" value="1"/>
</dbReference>
<dbReference type="CDD" id="cd02883">
    <property type="entry name" value="NUDIX_Hydrolase"/>
    <property type="match status" value="1"/>
</dbReference>
<dbReference type="PANTHER" id="PTHR43736:SF1">
    <property type="entry name" value="DIHYDRONEOPTERIN TRIPHOSPHATE DIPHOSPHATASE"/>
    <property type="match status" value="1"/>
</dbReference>
<gene>
    <name evidence="3" type="ORF">LCGC14_2977400</name>
</gene>
<evidence type="ECO:0000256" key="1">
    <source>
        <dbReference type="ARBA" id="ARBA00022801"/>
    </source>
</evidence>
<dbReference type="PROSITE" id="PS51462">
    <property type="entry name" value="NUDIX"/>
    <property type="match status" value="1"/>
</dbReference>
<name>A0A0F8X8G0_9ZZZZ</name>
<dbReference type="EMBL" id="LAZR01060711">
    <property type="protein sequence ID" value="KKK65113.1"/>
    <property type="molecule type" value="Genomic_DNA"/>
</dbReference>
<keyword evidence="1" id="KW-0378">Hydrolase</keyword>
<dbReference type="InterPro" id="IPR015797">
    <property type="entry name" value="NUDIX_hydrolase-like_dom_sf"/>
</dbReference>
<comment type="caution">
    <text evidence="3">The sequence shown here is derived from an EMBL/GenBank/DDBJ whole genome shotgun (WGS) entry which is preliminary data.</text>
</comment>
<dbReference type="Gene3D" id="3.90.79.10">
    <property type="entry name" value="Nucleoside Triphosphate Pyrophosphohydrolase"/>
    <property type="match status" value="1"/>
</dbReference>
<protein>
    <recommendedName>
        <fullName evidence="2">Nudix hydrolase domain-containing protein</fullName>
    </recommendedName>
</protein>
<dbReference type="GO" id="GO:0016787">
    <property type="term" value="F:hydrolase activity"/>
    <property type="evidence" value="ECO:0007669"/>
    <property type="project" value="UniProtKB-KW"/>
</dbReference>
<reference evidence="3" key="1">
    <citation type="journal article" date="2015" name="Nature">
        <title>Complex archaea that bridge the gap between prokaryotes and eukaryotes.</title>
        <authorList>
            <person name="Spang A."/>
            <person name="Saw J.H."/>
            <person name="Jorgensen S.L."/>
            <person name="Zaremba-Niedzwiedzka K."/>
            <person name="Martijn J."/>
            <person name="Lind A.E."/>
            <person name="van Eijk R."/>
            <person name="Schleper C."/>
            <person name="Guy L."/>
            <person name="Ettema T.J."/>
        </authorList>
    </citation>
    <scope>NUCLEOTIDE SEQUENCE</scope>
</reference>
<dbReference type="PRINTS" id="PR00502">
    <property type="entry name" value="NUDIXFAMILY"/>
</dbReference>
<dbReference type="Pfam" id="PF00293">
    <property type="entry name" value="NUDIX"/>
    <property type="match status" value="1"/>
</dbReference>
<dbReference type="AlphaFoldDB" id="A0A0F8X8G0"/>
<dbReference type="SUPFAM" id="SSF55811">
    <property type="entry name" value="Nudix"/>
    <property type="match status" value="1"/>
</dbReference>
<organism evidence="3">
    <name type="scientific">marine sediment metagenome</name>
    <dbReference type="NCBI Taxonomy" id="412755"/>
    <lineage>
        <taxon>unclassified sequences</taxon>
        <taxon>metagenomes</taxon>
        <taxon>ecological metagenomes</taxon>
    </lineage>
</organism>
<evidence type="ECO:0000313" key="3">
    <source>
        <dbReference type="EMBL" id="KKK65113.1"/>
    </source>
</evidence>
<feature type="domain" description="Nudix hydrolase" evidence="2">
    <location>
        <begin position="2"/>
        <end position="140"/>
    </location>
</feature>
<dbReference type="InterPro" id="IPR000086">
    <property type="entry name" value="NUDIX_hydrolase_dom"/>
</dbReference>
<dbReference type="InterPro" id="IPR020476">
    <property type="entry name" value="Nudix_hydrolase"/>
</dbReference>
<evidence type="ECO:0000259" key="2">
    <source>
        <dbReference type="PROSITE" id="PS51462"/>
    </source>
</evidence>
<proteinExistence type="predicted"/>